<gene>
    <name evidence="2" type="ORF">EXIGLDRAFT_846346</name>
</gene>
<dbReference type="AlphaFoldDB" id="A0A165B102"/>
<dbReference type="EMBL" id="KV426583">
    <property type="protein sequence ID" value="KZV79635.1"/>
    <property type="molecule type" value="Genomic_DNA"/>
</dbReference>
<proteinExistence type="predicted"/>
<dbReference type="InParanoid" id="A0A165B102"/>
<dbReference type="Proteomes" id="UP000077266">
    <property type="component" value="Unassembled WGS sequence"/>
</dbReference>
<accession>A0A165B102</accession>
<evidence type="ECO:0000313" key="3">
    <source>
        <dbReference type="Proteomes" id="UP000077266"/>
    </source>
</evidence>
<reference evidence="2 3" key="1">
    <citation type="journal article" date="2016" name="Mol. Biol. Evol.">
        <title>Comparative Genomics of Early-Diverging Mushroom-Forming Fungi Provides Insights into the Origins of Lignocellulose Decay Capabilities.</title>
        <authorList>
            <person name="Nagy L.G."/>
            <person name="Riley R."/>
            <person name="Tritt A."/>
            <person name="Adam C."/>
            <person name="Daum C."/>
            <person name="Floudas D."/>
            <person name="Sun H."/>
            <person name="Yadav J.S."/>
            <person name="Pangilinan J."/>
            <person name="Larsson K.H."/>
            <person name="Matsuura K."/>
            <person name="Barry K."/>
            <person name="Labutti K."/>
            <person name="Kuo R."/>
            <person name="Ohm R.A."/>
            <person name="Bhattacharya S.S."/>
            <person name="Shirouzu T."/>
            <person name="Yoshinaga Y."/>
            <person name="Martin F.M."/>
            <person name="Grigoriev I.V."/>
            <person name="Hibbett D.S."/>
        </authorList>
    </citation>
    <scope>NUCLEOTIDE SEQUENCE [LARGE SCALE GENOMIC DNA]</scope>
    <source>
        <strain evidence="2 3">HHB12029</strain>
    </source>
</reference>
<protein>
    <submittedName>
        <fullName evidence="2">Uncharacterized protein</fullName>
    </submittedName>
</protein>
<dbReference type="OrthoDB" id="2565179at2759"/>
<feature type="region of interest" description="Disordered" evidence="1">
    <location>
        <begin position="128"/>
        <end position="161"/>
    </location>
</feature>
<name>A0A165B102_EXIGL</name>
<keyword evidence="3" id="KW-1185">Reference proteome</keyword>
<organism evidence="2 3">
    <name type="scientific">Exidia glandulosa HHB12029</name>
    <dbReference type="NCBI Taxonomy" id="1314781"/>
    <lineage>
        <taxon>Eukaryota</taxon>
        <taxon>Fungi</taxon>
        <taxon>Dikarya</taxon>
        <taxon>Basidiomycota</taxon>
        <taxon>Agaricomycotina</taxon>
        <taxon>Agaricomycetes</taxon>
        <taxon>Auriculariales</taxon>
        <taxon>Exidiaceae</taxon>
        <taxon>Exidia</taxon>
    </lineage>
</organism>
<feature type="compositionally biased region" description="Polar residues" evidence="1">
    <location>
        <begin position="35"/>
        <end position="46"/>
    </location>
</feature>
<feature type="compositionally biased region" description="Basic and acidic residues" evidence="1">
    <location>
        <begin position="54"/>
        <end position="72"/>
    </location>
</feature>
<evidence type="ECO:0000256" key="1">
    <source>
        <dbReference type="SAM" id="MobiDB-lite"/>
    </source>
</evidence>
<feature type="region of interest" description="Disordered" evidence="1">
    <location>
        <begin position="30"/>
        <end position="91"/>
    </location>
</feature>
<evidence type="ECO:0000313" key="2">
    <source>
        <dbReference type="EMBL" id="KZV79635.1"/>
    </source>
</evidence>
<sequence length="1178" mass="133247">MWTWLKFASTPLFTARARSSLAANARRVSEPLATRSVSPTRASQSIARGVAQSRRSDAAPRSRQVNHHEPPKRALPSTVLGLPPPPPRPRLTREEMVARYRNPPHPHAYGFRGPPSPERLRTLARAERDRYKPASFTKGSKNAARPASRPTPPQKSSEDYKEKEWDVFVDLNRARSEPAAAIAHDDRSLVQFYHLLPPKSEPDPALLLTRFLESTSDESLSRYNAHAIINLYHSAQHWESSRSQKTMTSRHYSLLIALFGALSVITSAYESTLLPRRATPSALLVQMIPQAYSDHWKFIKLVAKDKEEAGFSTGLIDRYWLMRQESAAAVAIPEEERIYRRREFNAHLKRAMAYHRRLHVQEPLFHTDICSTLVSHGAEVHADHVLDQMGRILLERPGLDPLLRKVLWQLALTRSDISSEARSRFADVVNAHLTDAAAQDKPSSPRPPPRSVTMKSGEIIVDVAPPTLDDVYVALFRVVTSSFDMSTFEWPDIAQWARTEVTALLSQTHSSSHADLFWQHIILLATASPSALEVQATQSPDIQLGDDVYRRRWIFVCSLLAILRVCEAQAYSADANTRRVLSSFWNMWLTAHRASPHSCPAPVERAILLGFIRTAGLAGDETLLDEIIGALPTLQHLLLKYEDYVRTGPFGDSGRAGAALELGAAYVQIHARAGSLDWAGVCCAVHRAKTVTTEDGLNNYANQLMRHLLRLRRSSAAAELYHVLVENVIKFADQTRVEMCQVFALELSTFPLAMQLHDERVMPRTKMCAVLVALTRGVFRQRFARINSTVARNLVASIDHHEYTPAPRTREHAHFRWTLVTGVASGAHDAVLDLLAKRLAKSSDPSYEFLSRFIVGIAGQLLKQRLFRAAARLLDLMPARHPARARLITLTIVRLSRGTAYHVGRKVWLKHRSVWVNDRHRLSRAAVLYKFARFNARDPHPTATMTLRRQRLEPRRPDVAYRTAMQLLVRAGRIRAANRLHTAIQTAGHVHEKTASVLGNILLYSRLRPRRQRRLLRQVRAVFAKLDELCASPNFRPDRVTLNIVLKAVIHWDLAIDVSKLRYLFNQLIASGYPGAPLPIYLGRAETAFDMGKIQRVMQDVPRGPIHFARHVRPLYRQFMSAFRARGDWESTRILSRQVAALRDRVAERERVRLIKTSIGRSRARYAREHARLVSSAG</sequence>
<dbReference type="STRING" id="1314781.A0A165B102"/>